<dbReference type="AlphaFoldDB" id="A0A7X0FC12"/>
<organism evidence="1 2">
    <name type="scientific">Aminobacter aganoensis</name>
    <dbReference type="NCBI Taxonomy" id="83264"/>
    <lineage>
        <taxon>Bacteria</taxon>
        <taxon>Pseudomonadati</taxon>
        <taxon>Pseudomonadota</taxon>
        <taxon>Alphaproteobacteria</taxon>
        <taxon>Hyphomicrobiales</taxon>
        <taxon>Phyllobacteriaceae</taxon>
        <taxon>Aminobacter</taxon>
    </lineage>
</organism>
<protein>
    <submittedName>
        <fullName evidence="1">Uncharacterized protein</fullName>
    </submittedName>
</protein>
<accession>A0A7X0FC12</accession>
<dbReference type="Proteomes" id="UP000536262">
    <property type="component" value="Unassembled WGS sequence"/>
</dbReference>
<dbReference type="RefSeq" id="WP_184701501.1">
    <property type="nucleotide sequence ID" value="NZ_BAABEG010000001.1"/>
</dbReference>
<dbReference type="EMBL" id="JACHOU010000018">
    <property type="protein sequence ID" value="MBB6356957.1"/>
    <property type="molecule type" value="Genomic_DNA"/>
</dbReference>
<evidence type="ECO:0000313" key="2">
    <source>
        <dbReference type="Proteomes" id="UP000536262"/>
    </source>
</evidence>
<proteinExistence type="predicted"/>
<gene>
    <name evidence="1" type="ORF">GGR00_004775</name>
</gene>
<evidence type="ECO:0000313" key="1">
    <source>
        <dbReference type="EMBL" id="MBB6356957.1"/>
    </source>
</evidence>
<sequence length="161" mass="18384">MSRREFSKVSPAVWRSGRFTGLECSTAQVLYLYFLTCEHQNSAGCFRLPDGYACSDLGWLTPKYVEARDMLVAAELVTFDALTAEIYVDRWFRHNPPMNDKHAVGTRRIVENIESDIVREKVEAEFQAADDSRLARVNPMDARFNSSSLANSRLVSERVRL</sequence>
<keyword evidence="2" id="KW-1185">Reference proteome</keyword>
<name>A0A7X0FC12_9HYPH</name>
<comment type="caution">
    <text evidence="1">The sequence shown here is derived from an EMBL/GenBank/DDBJ whole genome shotgun (WGS) entry which is preliminary data.</text>
</comment>
<reference evidence="1 2" key="1">
    <citation type="submission" date="2020-08" db="EMBL/GenBank/DDBJ databases">
        <title>Genomic Encyclopedia of Type Strains, Phase IV (KMG-IV): sequencing the most valuable type-strain genomes for metagenomic binning, comparative biology and taxonomic classification.</title>
        <authorList>
            <person name="Goeker M."/>
        </authorList>
    </citation>
    <scope>NUCLEOTIDE SEQUENCE [LARGE SCALE GENOMIC DNA]</scope>
    <source>
        <strain evidence="1 2">DSM 7051</strain>
    </source>
</reference>